<evidence type="ECO:0000259" key="2">
    <source>
        <dbReference type="PROSITE" id="PS50181"/>
    </source>
</evidence>
<dbReference type="GeneID" id="18871783"/>
<keyword evidence="4" id="KW-1185">Reference proteome</keyword>
<dbReference type="PANTHER" id="PTHR14381:SF1">
    <property type="entry name" value="F-BOX_WD REPEAT-CONTAINING PROTEIN 4"/>
    <property type="match status" value="1"/>
</dbReference>
<dbReference type="InterPro" id="IPR015943">
    <property type="entry name" value="WD40/YVTN_repeat-like_dom_sf"/>
</dbReference>
<gene>
    <name evidence="3" type="ORF">SPAPADRAFT_53419</name>
</gene>
<dbReference type="Proteomes" id="UP000000709">
    <property type="component" value="Unassembled WGS sequence"/>
</dbReference>
<evidence type="ECO:0000313" key="4">
    <source>
        <dbReference type="Proteomes" id="UP000000709"/>
    </source>
</evidence>
<evidence type="ECO:0000313" key="3">
    <source>
        <dbReference type="EMBL" id="EGW35070.1"/>
    </source>
</evidence>
<proteinExistence type="predicted"/>
<dbReference type="Gene3D" id="6.10.140.100">
    <property type="match status" value="1"/>
</dbReference>
<dbReference type="InterPro" id="IPR003903">
    <property type="entry name" value="UIM_dom"/>
</dbReference>
<dbReference type="InParanoid" id="G3AFT1"/>
<dbReference type="KEGG" id="spaa:SPAPADRAFT_53419"/>
<dbReference type="STRING" id="619300.G3AFT1"/>
<dbReference type="Gene3D" id="1.20.1280.50">
    <property type="match status" value="1"/>
</dbReference>
<dbReference type="Pfam" id="PF12937">
    <property type="entry name" value="F-box-like"/>
    <property type="match status" value="1"/>
</dbReference>
<dbReference type="InterPro" id="IPR036047">
    <property type="entry name" value="F-box-like_dom_sf"/>
</dbReference>
<dbReference type="SMART" id="SM00256">
    <property type="entry name" value="FBOX"/>
    <property type="match status" value="1"/>
</dbReference>
<dbReference type="FunCoup" id="G3AFT1">
    <property type="interactions" value="92"/>
</dbReference>
<dbReference type="PANTHER" id="PTHR14381">
    <property type="entry name" value="DACTYLIN"/>
    <property type="match status" value="1"/>
</dbReference>
<dbReference type="InterPro" id="IPR001810">
    <property type="entry name" value="F-box_dom"/>
</dbReference>
<name>G3AFT1_SPAPN</name>
<dbReference type="EMBL" id="GL996499">
    <property type="protein sequence ID" value="EGW35070.1"/>
    <property type="molecule type" value="Genomic_DNA"/>
</dbReference>
<dbReference type="OMA" id="CTTPQGC"/>
<dbReference type="PROSITE" id="PS50181">
    <property type="entry name" value="FBOX"/>
    <property type="match status" value="1"/>
</dbReference>
<dbReference type="InterPro" id="IPR011047">
    <property type="entry name" value="Quinoprotein_ADH-like_sf"/>
</dbReference>
<dbReference type="eggNOG" id="KOG0274">
    <property type="taxonomic scope" value="Eukaryota"/>
</dbReference>
<organism evidence="4">
    <name type="scientific">Spathaspora passalidarum (strain NRRL Y-27907 / 11-Y1)</name>
    <dbReference type="NCBI Taxonomy" id="619300"/>
    <lineage>
        <taxon>Eukaryota</taxon>
        <taxon>Fungi</taxon>
        <taxon>Dikarya</taxon>
        <taxon>Ascomycota</taxon>
        <taxon>Saccharomycotina</taxon>
        <taxon>Pichiomycetes</taxon>
        <taxon>Debaryomycetaceae</taxon>
        <taxon>Spathaspora</taxon>
    </lineage>
</organism>
<accession>G3AFT1</accession>
<feature type="compositionally biased region" description="Acidic residues" evidence="1">
    <location>
        <begin position="584"/>
        <end position="597"/>
    </location>
</feature>
<dbReference type="PROSITE" id="PS50330">
    <property type="entry name" value="UIM"/>
    <property type="match status" value="2"/>
</dbReference>
<feature type="domain" description="F-box" evidence="2">
    <location>
        <begin position="6"/>
        <end position="52"/>
    </location>
</feature>
<dbReference type="SUPFAM" id="SSF50998">
    <property type="entry name" value="Quinoprotein alcohol dehydrogenase-like"/>
    <property type="match status" value="1"/>
</dbReference>
<dbReference type="AlphaFoldDB" id="G3AFT1"/>
<sequence length="668" mass="77025">MCKKRGLNINDLPIELLIAIFSELDPVYLNIMRLVCKKWNFVINDRETWTNAFTNKFHTPKIFPSLSSNCMTEYFMRLNVAKNWKKGHATHSFYQLINNEYRFNDLTRCDFKQDRIMIFSKRHGNITSGNLHSGKNQSFIPGGSNLNITSSCMNGNYLLTGKLNGEVHLKNLVTSTSVTSRSSYQVFGEPSDSPIMCVCMNDYPDKFKSKVDAISGGYKGDLKCWNFQGKLVRQFQFEQEVVYNVLSDFQKYIILNTDKRVVIIDYQKLEILKEYDMGFTIVNTQDPNTASYYDHLIHYKNKLDIDYSDKNIILCYDTNIKVFNFETGIERQLHVNVPIVKSYLQTCSESKLLASRNRSIIGGDGLLYVNLLADESVIIWNIRDDSREIEPIVHIQPSLNYMKYSPMIHDAIVQRDLPFVVDVAVTSTVLAVCGYNGLCNIYDVYTGKYLREISLKFPKKFEHMHDRLIGDVYIKLNPNQLDCNGVIVCGDTVQYFQFGDLQPDTVNKPKKQKSVNLGIHSKHESKKKIQEGMDEYHTQQYQQRMKQALLDKYNGTLYDDEDEELSIALAISESYHNSTGDVSQLEEEEGGVGEDYEEQRREQEVEQALDEDLLLAIELSKQEEENKKIVDQIINGPVEMSSSQHAMLNDEEIDEELRRALELSLIEH</sequence>
<dbReference type="GO" id="GO:0019005">
    <property type="term" value="C:SCF ubiquitin ligase complex"/>
    <property type="evidence" value="ECO:0007669"/>
    <property type="project" value="TreeGrafter"/>
</dbReference>
<dbReference type="Gene3D" id="2.130.10.10">
    <property type="entry name" value="YVTN repeat-like/Quinoprotein amine dehydrogenase"/>
    <property type="match status" value="1"/>
</dbReference>
<protein>
    <recommendedName>
        <fullName evidence="2">F-box domain-containing protein</fullName>
    </recommendedName>
</protein>
<dbReference type="SUPFAM" id="SSF81383">
    <property type="entry name" value="F-box domain"/>
    <property type="match status" value="1"/>
</dbReference>
<dbReference type="RefSeq" id="XP_007372482.1">
    <property type="nucleotide sequence ID" value="XM_007372420.1"/>
</dbReference>
<evidence type="ECO:0000256" key="1">
    <source>
        <dbReference type="SAM" id="MobiDB-lite"/>
    </source>
</evidence>
<dbReference type="OrthoDB" id="2095648at2759"/>
<dbReference type="HOGENOM" id="CLU_408316_0_0_1"/>
<dbReference type="GO" id="GO:0031146">
    <property type="term" value="P:SCF-dependent proteasomal ubiquitin-dependent protein catabolic process"/>
    <property type="evidence" value="ECO:0007669"/>
    <property type="project" value="TreeGrafter"/>
</dbReference>
<dbReference type="InterPro" id="IPR052301">
    <property type="entry name" value="SCF_F-box/WD-repeat"/>
</dbReference>
<feature type="region of interest" description="Disordered" evidence="1">
    <location>
        <begin position="577"/>
        <end position="598"/>
    </location>
</feature>
<reference evidence="3 4" key="1">
    <citation type="journal article" date="2011" name="Proc. Natl. Acad. Sci. U.S.A.">
        <title>Comparative genomics of xylose-fermenting fungi for enhanced biofuel production.</title>
        <authorList>
            <person name="Wohlbach D.J."/>
            <person name="Kuo A."/>
            <person name="Sato T.K."/>
            <person name="Potts K.M."/>
            <person name="Salamov A.A."/>
            <person name="LaButti K.M."/>
            <person name="Sun H."/>
            <person name="Clum A."/>
            <person name="Pangilinan J.L."/>
            <person name="Lindquist E.A."/>
            <person name="Lucas S."/>
            <person name="Lapidus A."/>
            <person name="Jin M."/>
            <person name="Gunawan C."/>
            <person name="Balan V."/>
            <person name="Dale B.E."/>
            <person name="Jeffries T.W."/>
            <person name="Zinkel R."/>
            <person name="Barry K.W."/>
            <person name="Grigoriev I.V."/>
            <person name="Gasch A.P."/>
        </authorList>
    </citation>
    <scope>NUCLEOTIDE SEQUENCE [LARGE SCALE GENOMIC DNA]</scope>
    <source>
        <strain evidence="4">NRRL Y-27907 / 11-Y1</strain>
    </source>
</reference>